<proteinExistence type="inferred from homology"/>
<dbReference type="InterPro" id="IPR028082">
    <property type="entry name" value="Peripla_BP_I"/>
</dbReference>
<keyword evidence="2" id="KW-0732">Signal</keyword>
<dbReference type="Pfam" id="PF13458">
    <property type="entry name" value="Peripla_BP_6"/>
    <property type="match status" value="1"/>
</dbReference>
<organism evidence="4 5">
    <name type="scientific">Desulfotomaculum copahuensis</name>
    <dbReference type="NCBI Taxonomy" id="1838280"/>
    <lineage>
        <taxon>Bacteria</taxon>
        <taxon>Bacillati</taxon>
        <taxon>Bacillota</taxon>
        <taxon>Clostridia</taxon>
        <taxon>Eubacteriales</taxon>
        <taxon>Desulfotomaculaceae</taxon>
        <taxon>Desulfotomaculum</taxon>
    </lineage>
</organism>
<dbReference type="CDD" id="cd06347">
    <property type="entry name" value="PBP1_ABC_LivK_ligand_binding-like"/>
    <property type="match status" value="1"/>
</dbReference>
<evidence type="ECO:0000256" key="1">
    <source>
        <dbReference type="ARBA" id="ARBA00010062"/>
    </source>
</evidence>
<evidence type="ECO:0000313" key="4">
    <source>
        <dbReference type="EMBL" id="OAT83504.1"/>
    </source>
</evidence>
<dbReference type="PANTHER" id="PTHR30483">
    <property type="entry name" value="LEUCINE-SPECIFIC-BINDING PROTEIN"/>
    <property type="match status" value="1"/>
</dbReference>
<protein>
    <submittedName>
        <fullName evidence="4">Branched-chain amino acid ABC transporter substrate-binding protein</fullName>
    </submittedName>
</protein>
<dbReference type="InterPro" id="IPR051010">
    <property type="entry name" value="BCAA_transport"/>
</dbReference>
<dbReference type="PANTHER" id="PTHR30483:SF6">
    <property type="entry name" value="PERIPLASMIC BINDING PROTEIN OF ABC TRANSPORTER FOR NATURAL AMINO ACIDS"/>
    <property type="match status" value="1"/>
</dbReference>
<comment type="caution">
    <text evidence="4">The sequence shown here is derived from an EMBL/GenBank/DDBJ whole genome shotgun (WGS) entry which is preliminary data.</text>
</comment>
<dbReference type="EMBL" id="LYVF01000111">
    <property type="protein sequence ID" value="OAT83504.1"/>
    <property type="molecule type" value="Genomic_DNA"/>
</dbReference>
<dbReference type="AlphaFoldDB" id="A0A1B7LFR5"/>
<reference evidence="4 5" key="1">
    <citation type="submission" date="2016-04" db="EMBL/GenBank/DDBJ databases">
        <authorList>
            <person name="Evans L.H."/>
            <person name="Alamgir A."/>
            <person name="Owens N."/>
            <person name="Weber N.D."/>
            <person name="Virtaneva K."/>
            <person name="Barbian K."/>
            <person name="Babar A."/>
            <person name="Rosenke K."/>
        </authorList>
    </citation>
    <scope>NUCLEOTIDE SEQUENCE [LARGE SCALE GENOMIC DNA]</scope>
    <source>
        <strain evidence="4 5">LMa1</strain>
    </source>
</reference>
<feature type="domain" description="Leucine-binding protein" evidence="3">
    <location>
        <begin position="50"/>
        <end position="389"/>
    </location>
</feature>
<dbReference type="InterPro" id="IPR028081">
    <property type="entry name" value="Leu-bd"/>
</dbReference>
<comment type="similarity">
    <text evidence="1">Belongs to the leucine-binding protein family.</text>
</comment>
<dbReference type="PROSITE" id="PS51257">
    <property type="entry name" value="PROKAR_LIPOPROTEIN"/>
    <property type="match status" value="1"/>
</dbReference>
<dbReference type="Gene3D" id="3.40.50.2300">
    <property type="match status" value="2"/>
</dbReference>
<dbReference type="Proteomes" id="UP000078532">
    <property type="component" value="Unassembled WGS sequence"/>
</dbReference>
<accession>A0A1B7LFR5</accession>
<dbReference type="OrthoDB" id="9783240at2"/>
<dbReference type="STRING" id="1838280.A6M21_08205"/>
<sequence length="397" mass="42763">MKTKEGGIVQVRFKSKWALILMVLMLGVALVASGCGQKAGQQGASGEKVIKIGFVAPLTGDVKTFGESAKKGFNLALEQAGNKAGDYTIQPVIVDDRNDATEAVNVATKLINENKVSAIVGSLTSLTTIPISELANSNKVVEISGTATSPKVTVENGKRKDYIFRACFIDPTQGTVGAKFALNKLHAKTAAILYDQGNDYTIGLAKNFEDAFTKGGGKVLFKGTYAKTDVDFSAVLTNIAQMKPDILYLPDYYQKVSLIGKQARDKGIKATFMGGDGWDSSDLDYKTMDGGYFTAHYSGQDPRPEVQKWVKDFKAKYNSEPDSFATLTYDATNLLLNAIKTANSSDPTKIKDALQATKGFSAVSGSDISFDQDGNPIKPVTILQVKDGKYKFISIMK</sequence>
<evidence type="ECO:0000259" key="3">
    <source>
        <dbReference type="Pfam" id="PF13458"/>
    </source>
</evidence>
<name>A0A1B7LFR5_9FIRM</name>
<keyword evidence="5" id="KW-1185">Reference proteome</keyword>
<dbReference type="SUPFAM" id="SSF53822">
    <property type="entry name" value="Periplasmic binding protein-like I"/>
    <property type="match status" value="1"/>
</dbReference>
<evidence type="ECO:0000313" key="5">
    <source>
        <dbReference type="Proteomes" id="UP000078532"/>
    </source>
</evidence>
<gene>
    <name evidence="4" type="ORF">A6M21_08205</name>
</gene>
<evidence type="ECO:0000256" key="2">
    <source>
        <dbReference type="ARBA" id="ARBA00022729"/>
    </source>
</evidence>